<gene>
    <name evidence="2" type="ORF">C9I89_00055</name>
</gene>
<sequence length="283" mass="31912">MSELNVDLSYQLTEQLKRLSEQVYHQAQNDISEVTDTLGEYQAQDAWWNAACTLMGQKIVISEIQFDGGDIDAARGEYIELHNTGPLMANLSGWHINAGNEGQDYYFPINSFLEPDGRIRIYTCEGDYSFNSQQPIWNNKGDIGLLFDDDKNLVSSLAYGDYAHEFVDITEIQYDGIKGRGEADEYIQIGNIGDMSIDITNWRINAGKNQDFIFPLATHLLAKQSVRVYTNTFDPLTGGYSFNSKSAIWNNRGDTAMLFDHKGKLAAEFSYEDNTENEVAIDS</sequence>
<dbReference type="OrthoDB" id="6294868at2"/>
<evidence type="ECO:0000259" key="1">
    <source>
        <dbReference type="PROSITE" id="PS51841"/>
    </source>
</evidence>
<protein>
    <recommendedName>
        <fullName evidence="1">LTD domain-containing protein</fullName>
    </recommendedName>
</protein>
<organism evidence="2 3">
    <name type="scientific">Photobacterium lipolyticum</name>
    <dbReference type="NCBI Taxonomy" id="266810"/>
    <lineage>
        <taxon>Bacteria</taxon>
        <taxon>Pseudomonadati</taxon>
        <taxon>Pseudomonadota</taxon>
        <taxon>Gammaproteobacteria</taxon>
        <taxon>Vibrionales</taxon>
        <taxon>Vibrionaceae</taxon>
        <taxon>Photobacterium</taxon>
    </lineage>
</organism>
<dbReference type="Pfam" id="PF00932">
    <property type="entry name" value="LTD"/>
    <property type="match status" value="2"/>
</dbReference>
<name>A0A2T3N3Y8_9GAMM</name>
<comment type="caution">
    <text evidence="2">The sequence shown here is derived from an EMBL/GenBank/DDBJ whole genome shotgun (WGS) entry which is preliminary data.</text>
</comment>
<dbReference type="RefSeq" id="WP_107281316.1">
    <property type="nucleotide sequence ID" value="NZ_PYMC01000001.1"/>
</dbReference>
<feature type="domain" description="LTD" evidence="1">
    <location>
        <begin position="164"/>
        <end position="283"/>
    </location>
</feature>
<accession>A0A2T3N3Y8</accession>
<dbReference type="PROSITE" id="PS51841">
    <property type="entry name" value="LTD"/>
    <property type="match status" value="2"/>
</dbReference>
<evidence type="ECO:0000313" key="2">
    <source>
        <dbReference type="EMBL" id="PSW07163.1"/>
    </source>
</evidence>
<dbReference type="Proteomes" id="UP000240904">
    <property type="component" value="Unassembled WGS sequence"/>
</dbReference>
<evidence type="ECO:0000313" key="3">
    <source>
        <dbReference type="Proteomes" id="UP000240904"/>
    </source>
</evidence>
<dbReference type="SUPFAM" id="SSF74853">
    <property type="entry name" value="Lamin A/C globular tail domain"/>
    <property type="match status" value="2"/>
</dbReference>
<dbReference type="AlphaFoldDB" id="A0A2T3N3Y8"/>
<keyword evidence="3" id="KW-1185">Reference proteome</keyword>
<reference evidence="2 3" key="1">
    <citation type="submission" date="2018-03" db="EMBL/GenBank/DDBJ databases">
        <title>Whole genome sequencing of Histamine producing bacteria.</title>
        <authorList>
            <person name="Butler K."/>
        </authorList>
    </citation>
    <scope>NUCLEOTIDE SEQUENCE [LARGE SCALE GENOMIC DNA]</scope>
    <source>
        <strain evidence="2 3">DSM 16190</strain>
    </source>
</reference>
<dbReference type="Gene3D" id="2.60.40.1260">
    <property type="entry name" value="Lamin Tail domain"/>
    <property type="match status" value="2"/>
</dbReference>
<dbReference type="InterPro" id="IPR036415">
    <property type="entry name" value="Lamin_tail_dom_sf"/>
</dbReference>
<dbReference type="InterPro" id="IPR001322">
    <property type="entry name" value="Lamin_tail_dom"/>
</dbReference>
<proteinExistence type="predicted"/>
<dbReference type="EMBL" id="PYMC01000001">
    <property type="protein sequence ID" value="PSW07163.1"/>
    <property type="molecule type" value="Genomic_DNA"/>
</dbReference>
<feature type="domain" description="LTD" evidence="1">
    <location>
        <begin position="46"/>
        <end position="161"/>
    </location>
</feature>